<evidence type="ECO:0000313" key="1">
    <source>
        <dbReference type="EMBL" id="KAJ4321436.1"/>
    </source>
</evidence>
<protein>
    <submittedName>
        <fullName evidence="1">Uncharacterized protein</fullName>
    </submittedName>
</protein>
<dbReference type="AlphaFoldDB" id="A0A9W8WDX7"/>
<evidence type="ECO:0000313" key="2">
    <source>
        <dbReference type="Proteomes" id="UP001140502"/>
    </source>
</evidence>
<dbReference type="OrthoDB" id="5056238at2759"/>
<accession>A0A9W8WDX7</accession>
<organism evidence="1 2">
    <name type="scientific">Fusarium piperis</name>
    <dbReference type="NCBI Taxonomy" id="1435070"/>
    <lineage>
        <taxon>Eukaryota</taxon>
        <taxon>Fungi</taxon>
        <taxon>Dikarya</taxon>
        <taxon>Ascomycota</taxon>
        <taxon>Pezizomycotina</taxon>
        <taxon>Sordariomycetes</taxon>
        <taxon>Hypocreomycetidae</taxon>
        <taxon>Hypocreales</taxon>
        <taxon>Nectriaceae</taxon>
        <taxon>Fusarium</taxon>
        <taxon>Fusarium solani species complex</taxon>
    </lineage>
</organism>
<sequence length="183" mass="21493">MACTFQELMDQSNAHGYRYRGEPGDLFIRKAQMMMYTAVDGPTLEGLHGLILAIESIKKGLEVEHDDFEAFKAHSWYVLCDAMSYFANQPSQEEPRHKFTIADTWDPRKEWIRMTHSALETSEESGWGEFWEEFLIFWEELVVSKGKGQKWYKVNESKWFMPFEEVKEEFKIAKPEAASWLGM</sequence>
<dbReference type="EMBL" id="JAPEUR010000095">
    <property type="protein sequence ID" value="KAJ4321436.1"/>
    <property type="molecule type" value="Genomic_DNA"/>
</dbReference>
<comment type="caution">
    <text evidence="1">The sequence shown here is derived from an EMBL/GenBank/DDBJ whole genome shotgun (WGS) entry which is preliminary data.</text>
</comment>
<proteinExistence type="predicted"/>
<keyword evidence="2" id="KW-1185">Reference proteome</keyword>
<dbReference type="Proteomes" id="UP001140502">
    <property type="component" value="Unassembled WGS sequence"/>
</dbReference>
<gene>
    <name evidence="1" type="ORF">N0V84_005358</name>
</gene>
<name>A0A9W8WDX7_9HYPO</name>
<reference evidence="1" key="1">
    <citation type="submission" date="2022-10" db="EMBL/GenBank/DDBJ databases">
        <title>Tapping the CABI collections for fungal endophytes: first genome assemblies for Collariella, Neodidymelliopsis, Ascochyta clinopodiicola, Didymella pomorum, Didymosphaeria variabile, Neocosmospora piperis and Neocucurbitaria cava.</title>
        <authorList>
            <person name="Hill R."/>
        </authorList>
    </citation>
    <scope>NUCLEOTIDE SEQUENCE</scope>
    <source>
        <strain evidence="1">IMI 366586</strain>
    </source>
</reference>